<reference evidence="2 3" key="1">
    <citation type="submission" date="2015-03" db="EMBL/GenBank/DDBJ databases">
        <title>Genome sequencing of Methylobacterium tarhaniae DSM 25844.</title>
        <authorList>
            <person name="Chaudhry V."/>
            <person name="Patil P.B."/>
        </authorList>
    </citation>
    <scope>NUCLEOTIDE SEQUENCE [LARGE SCALE GENOMIC DNA]</scope>
    <source>
        <strain evidence="2 3">DSM 25844</strain>
    </source>
</reference>
<sequence>MILDSHSIVFGSQAGIRGTDGKKVRCIKRHVPTCSRGLVLAAAVTAANVHDTQAAGWLLDGAVEAGRMPVLVKADGI</sequence>
<keyword evidence="3" id="KW-1185">Reference proteome</keyword>
<dbReference type="GO" id="GO:0003677">
    <property type="term" value="F:DNA binding"/>
    <property type="evidence" value="ECO:0007669"/>
    <property type="project" value="InterPro"/>
</dbReference>
<gene>
    <name evidence="2" type="ORF">VQ03_04530</name>
</gene>
<dbReference type="InterPro" id="IPR002559">
    <property type="entry name" value="Transposase_11"/>
</dbReference>
<evidence type="ECO:0000313" key="3">
    <source>
        <dbReference type="Proteomes" id="UP000036449"/>
    </source>
</evidence>
<evidence type="ECO:0000259" key="1">
    <source>
        <dbReference type="Pfam" id="PF01609"/>
    </source>
</evidence>
<dbReference type="GO" id="GO:0006313">
    <property type="term" value="P:DNA transposition"/>
    <property type="evidence" value="ECO:0007669"/>
    <property type="project" value="InterPro"/>
</dbReference>
<protein>
    <recommendedName>
        <fullName evidence="1">Transposase IS4-like domain-containing protein</fullName>
    </recommendedName>
</protein>
<organism evidence="2 3">
    <name type="scientific">Methylobacterium tarhaniae</name>
    <dbReference type="NCBI Taxonomy" id="1187852"/>
    <lineage>
        <taxon>Bacteria</taxon>
        <taxon>Pseudomonadati</taxon>
        <taxon>Pseudomonadota</taxon>
        <taxon>Alphaproteobacteria</taxon>
        <taxon>Hyphomicrobiales</taxon>
        <taxon>Methylobacteriaceae</taxon>
        <taxon>Methylobacterium</taxon>
    </lineage>
</organism>
<accession>A0A0J6TE70</accession>
<name>A0A0J6TE70_9HYPH</name>
<dbReference type="EMBL" id="LABZ01000025">
    <property type="protein sequence ID" value="KMO44197.1"/>
    <property type="molecule type" value="Genomic_DNA"/>
</dbReference>
<evidence type="ECO:0000313" key="2">
    <source>
        <dbReference type="EMBL" id="KMO44197.1"/>
    </source>
</evidence>
<dbReference type="Proteomes" id="UP000036449">
    <property type="component" value="Unassembled WGS sequence"/>
</dbReference>
<feature type="domain" description="Transposase IS4-like" evidence="1">
    <location>
        <begin position="2"/>
        <end position="63"/>
    </location>
</feature>
<dbReference type="GO" id="GO:0004803">
    <property type="term" value="F:transposase activity"/>
    <property type="evidence" value="ECO:0007669"/>
    <property type="project" value="InterPro"/>
</dbReference>
<dbReference type="Pfam" id="PF01609">
    <property type="entry name" value="DDE_Tnp_1"/>
    <property type="match status" value="1"/>
</dbReference>
<proteinExistence type="predicted"/>
<comment type="caution">
    <text evidence="2">The sequence shown here is derived from an EMBL/GenBank/DDBJ whole genome shotgun (WGS) entry which is preliminary data.</text>
</comment>
<dbReference type="PATRIC" id="fig|1187852.3.peg.3588"/>
<dbReference type="AlphaFoldDB" id="A0A0J6TE70"/>